<dbReference type="AlphaFoldDB" id="A0AA88XFJ9"/>
<evidence type="ECO:0000259" key="7">
    <source>
        <dbReference type="PROSITE" id="PS50922"/>
    </source>
</evidence>
<proteinExistence type="predicted"/>
<dbReference type="PROSITE" id="PS50922">
    <property type="entry name" value="TLC"/>
    <property type="match status" value="1"/>
</dbReference>
<comment type="caution">
    <text evidence="8">The sequence shown here is derived from an EMBL/GenBank/DDBJ whole genome shotgun (WGS) entry which is preliminary data.</text>
</comment>
<feature type="domain" description="TLC" evidence="7">
    <location>
        <begin position="50"/>
        <end position="247"/>
    </location>
</feature>
<evidence type="ECO:0000256" key="1">
    <source>
        <dbReference type="ARBA" id="ARBA00004141"/>
    </source>
</evidence>
<dbReference type="GO" id="GO:0097035">
    <property type="term" value="P:regulation of membrane lipid distribution"/>
    <property type="evidence" value="ECO:0007669"/>
    <property type="project" value="TreeGrafter"/>
</dbReference>
<feature type="transmembrane region" description="Helical" evidence="6">
    <location>
        <begin position="184"/>
        <end position="202"/>
    </location>
</feature>
<dbReference type="InterPro" id="IPR006634">
    <property type="entry name" value="TLC-dom"/>
</dbReference>
<feature type="transmembrane region" description="Helical" evidence="6">
    <location>
        <begin position="58"/>
        <end position="80"/>
    </location>
</feature>
<keyword evidence="4 5" id="KW-0472">Membrane</keyword>
<sequence>MKMDTKAIEEIWPEEYNGALYGLSVVVFSALIFYVLSKVSLLCAPHTAKNCIWKWKNISISFVHSCLSGIWSCYCFYDLPKLAEDMIKTHSVLSHTLISVSVGYFLYDCVDMMLYQRNRQSYELMGHHIVILVCFTIAIVTRMYVGYAVVALVIELNSIFLHLRQLFQICGLKKDNPFYRFNSVVNLGTFVIFRISIMAWMSRWMLINKDLIPLVFYTLGSIGLAVMMVMNIILFYRLLQSDFIRKKDVQMSDQVTKED</sequence>
<dbReference type="EMBL" id="VSWD01000013">
    <property type="protein sequence ID" value="KAK3084464.1"/>
    <property type="molecule type" value="Genomic_DNA"/>
</dbReference>
<keyword evidence="9" id="KW-1185">Reference proteome</keyword>
<feature type="transmembrane region" description="Helical" evidence="6">
    <location>
        <begin position="145"/>
        <end position="163"/>
    </location>
</feature>
<dbReference type="PANTHER" id="PTHR13439">
    <property type="entry name" value="CT120 PROTEIN"/>
    <property type="match status" value="1"/>
</dbReference>
<dbReference type="Proteomes" id="UP001186944">
    <property type="component" value="Unassembled WGS sequence"/>
</dbReference>
<dbReference type="Pfam" id="PF03798">
    <property type="entry name" value="TRAM_LAG1_CLN8"/>
    <property type="match status" value="1"/>
</dbReference>
<evidence type="ECO:0000256" key="3">
    <source>
        <dbReference type="ARBA" id="ARBA00022989"/>
    </source>
</evidence>
<feature type="transmembrane region" description="Helical" evidence="6">
    <location>
        <begin position="20"/>
        <end position="37"/>
    </location>
</feature>
<organism evidence="8 9">
    <name type="scientific">Pinctada imbricata</name>
    <name type="common">Atlantic pearl-oyster</name>
    <name type="synonym">Pinctada martensii</name>
    <dbReference type="NCBI Taxonomy" id="66713"/>
    <lineage>
        <taxon>Eukaryota</taxon>
        <taxon>Metazoa</taxon>
        <taxon>Spiralia</taxon>
        <taxon>Lophotrochozoa</taxon>
        <taxon>Mollusca</taxon>
        <taxon>Bivalvia</taxon>
        <taxon>Autobranchia</taxon>
        <taxon>Pteriomorphia</taxon>
        <taxon>Pterioida</taxon>
        <taxon>Pterioidea</taxon>
        <taxon>Pteriidae</taxon>
        <taxon>Pinctada</taxon>
    </lineage>
</organism>
<gene>
    <name evidence="8" type="ORF">FSP39_013949</name>
</gene>
<dbReference type="GO" id="GO:0007009">
    <property type="term" value="P:plasma membrane organization"/>
    <property type="evidence" value="ECO:0007669"/>
    <property type="project" value="TreeGrafter"/>
</dbReference>
<protein>
    <recommendedName>
        <fullName evidence="7">TLC domain-containing protein</fullName>
    </recommendedName>
</protein>
<feature type="transmembrane region" description="Helical" evidence="6">
    <location>
        <begin position="92"/>
        <end position="110"/>
    </location>
</feature>
<evidence type="ECO:0000256" key="5">
    <source>
        <dbReference type="PROSITE-ProRule" id="PRU00205"/>
    </source>
</evidence>
<name>A0AA88XFJ9_PINIB</name>
<dbReference type="GO" id="GO:0055091">
    <property type="term" value="P:phospholipid homeostasis"/>
    <property type="evidence" value="ECO:0007669"/>
    <property type="project" value="TreeGrafter"/>
</dbReference>
<reference evidence="8" key="1">
    <citation type="submission" date="2019-08" db="EMBL/GenBank/DDBJ databases">
        <title>The improved chromosome-level genome for the pearl oyster Pinctada fucata martensii using PacBio sequencing and Hi-C.</title>
        <authorList>
            <person name="Zheng Z."/>
        </authorList>
    </citation>
    <scope>NUCLEOTIDE SEQUENCE</scope>
    <source>
        <strain evidence="8">ZZ-2019</strain>
        <tissue evidence="8">Adductor muscle</tissue>
    </source>
</reference>
<dbReference type="GO" id="GO:0071709">
    <property type="term" value="P:membrane assembly"/>
    <property type="evidence" value="ECO:0007669"/>
    <property type="project" value="TreeGrafter"/>
</dbReference>
<dbReference type="GO" id="GO:0005886">
    <property type="term" value="C:plasma membrane"/>
    <property type="evidence" value="ECO:0007669"/>
    <property type="project" value="TreeGrafter"/>
</dbReference>
<feature type="transmembrane region" description="Helical" evidence="6">
    <location>
        <begin position="214"/>
        <end position="236"/>
    </location>
</feature>
<dbReference type="InterPro" id="IPR050846">
    <property type="entry name" value="TLCD"/>
</dbReference>
<evidence type="ECO:0000313" key="8">
    <source>
        <dbReference type="EMBL" id="KAK3084464.1"/>
    </source>
</evidence>
<evidence type="ECO:0000313" key="9">
    <source>
        <dbReference type="Proteomes" id="UP001186944"/>
    </source>
</evidence>
<comment type="subcellular location">
    <subcellularLocation>
        <location evidence="1">Membrane</location>
        <topology evidence="1">Multi-pass membrane protein</topology>
    </subcellularLocation>
</comment>
<evidence type="ECO:0000256" key="6">
    <source>
        <dbReference type="SAM" id="Phobius"/>
    </source>
</evidence>
<accession>A0AA88XFJ9</accession>
<evidence type="ECO:0000256" key="2">
    <source>
        <dbReference type="ARBA" id="ARBA00022692"/>
    </source>
</evidence>
<keyword evidence="2 5" id="KW-0812">Transmembrane</keyword>
<keyword evidence="3 6" id="KW-1133">Transmembrane helix</keyword>
<evidence type="ECO:0000256" key="4">
    <source>
        <dbReference type="ARBA" id="ARBA00023136"/>
    </source>
</evidence>
<dbReference type="SMART" id="SM00724">
    <property type="entry name" value="TLC"/>
    <property type="match status" value="1"/>
</dbReference>
<dbReference type="PANTHER" id="PTHR13439:SF4">
    <property type="entry name" value="TLC DOMAIN-CONTAINING PROTEIN"/>
    <property type="match status" value="1"/>
</dbReference>